<dbReference type="Gene3D" id="3.30.70.330">
    <property type="match status" value="1"/>
</dbReference>
<evidence type="ECO:0000256" key="7">
    <source>
        <dbReference type="ARBA" id="ARBA00022679"/>
    </source>
</evidence>
<dbReference type="PROSITE" id="PS50280">
    <property type="entry name" value="SET"/>
    <property type="match status" value="1"/>
</dbReference>
<comment type="subunit">
    <text evidence="13">Component of the Set1C/COMPASS complex.</text>
</comment>
<dbReference type="PANTHER" id="PTHR45814:SF2">
    <property type="entry name" value="HISTONE-LYSINE N-METHYLTRANSFERASE SETD1"/>
    <property type="match status" value="1"/>
</dbReference>
<dbReference type="InterPro" id="IPR044570">
    <property type="entry name" value="Set1-like"/>
</dbReference>
<keyword evidence="7" id="KW-0808">Transferase</keyword>
<keyword evidence="9" id="KW-0156">Chromatin regulator</keyword>
<comment type="catalytic activity">
    <reaction evidence="14">
        <text>L-lysyl(4)-[histone H3] + 3 S-adenosyl-L-methionine = N(6),N(6),N(6)-trimethyl-L-lysyl(4)-[histone H3] + 3 S-adenosyl-L-homocysteine + 3 H(+)</text>
        <dbReference type="Rhea" id="RHEA:60260"/>
        <dbReference type="Rhea" id="RHEA-COMP:15537"/>
        <dbReference type="Rhea" id="RHEA-COMP:15547"/>
        <dbReference type="ChEBI" id="CHEBI:15378"/>
        <dbReference type="ChEBI" id="CHEBI:29969"/>
        <dbReference type="ChEBI" id="CHEBI:57856"/>
        <dbReference type="ChEBI" id="CHEBI:59789"/>
        <dbReference type="ChEBI" id="CHEBI:61961"/>
        <dbReference type="EC" id="2.1.1.354"/>
    </reaction>
</comment>
<keyword evidence="10" id="KW-0539">Nucleus</keyword>
<evidence type="ECO:0000256" key="8">
    <source>
        <dbReference type="ARBA" id="ARBA00022691"/>
    </source>
</evidence>
<dbReference type="SUPFAM" id="SSF54928">
    <property type="entry name" value="RNA-binding domain, RBD"/>
    <property type="match status" value="1"/>
</dbReference>
<evidence type="ECO:0000259" key="18">
    <source>
        <dbReference type="PROSITE" id="PS50280"/>
    </source>
</evidence>
<feature type="region of interest" description="Disordered" evidence="17">
    <location>
        <begin position="888"/>
        <end position="955"/>
    </location>
</feature>
<dbReference type="Pfam" id="PF00856">
    <property type="entry name" value="SET"/>
    <property type="match status" value="1"/>
</dbReference>
<protein>
    <recommendedName>
        <fullName evidence="4">Histone-lysine N-methyltransferase, H3 lysine-4 specific</fullName>
        <ecNumber evidence="3">2.1.1.354</ecNumber>
    </recommendedName>
    <alternativeName>
        <fullName evidence="11">SET domain-containing protein 1</fullName>
    </alternativeName>
</protein>
<feature type="compositionally biased region" description="Acidic residues" evidence="17">
    <location>
        <begin position="941"/>
        <end position="952"/>
    </location>
</feature>
<evidence type="ECO:0000256" key="1">
    <source>
        <dbReference type="ARBA" id="ARBA00004123"/>
    </source>
</evidence>
<dbReference type="Proteomes" id="UP000258309">
    <property type="component" value="Unassembled WGS sequence"/>
</dbReference>
<evidence type="ECO:0000256" key="3">
    <source>
        <dbReference type="ARBA" id="ARBA00012182"/>
    </source>
</evidence>
<dbReference type="InterPro" id="IPR001214">
    <property type="entry name" value="SET_dom"/>
</dbReference>
<proteinExistence type="predicted"/>
<feature type="region of interest" description="Disordered" evidence="17">
    <location>
        <begin position="557"/>
        <end position="587"/>
    </location>
</feature>
<dbReference type="Gene3D" id="2.170.270.10">
    <property type="entry name" value="SET domain"/>
    <property type="match status" value="1"/>
</dbReference>
<dbReference type="SMART" id="SM01291">
    <property type="entry name" value="N-SET"/>
    <property type="match status" value="1"/>
</dbReference>
<sequence length="1299" mass="144371">MSRASGASFAQFFPSAPRAAKDKAKEREKVKSQSLESPGIQTATDSQVNTALDPGGKTASPFRLTRESGGTPTTDTAVPPLEDNESVQGDILNGVGSASSHTSTVSSVFSAPNQQSAMSTFGGPRNSSNLTPLTNIDSSPSQTTSPSYPKLGAATANSTEISSYKSPVGNDVISVNNTIQSSSEPRVFARDPNRGVKGVKCTYDPLLDRAISSSDRKKAKPIYKEFGLEDDAPPADPRLAKGGRLVYINVDFHKPKSRLRHAPYMLRPYVYDPKTSIGSGPPTQVLVIGFDPLFNFSNISAYFSSFGEIAESSNKLHPDTGSCLGFATFRYRDSKAIKAGRFVSAIDAAKKAVKNGNGSRIGTNNVKVEFDPDGVKSRRMLENIIKQEQQAAPPKVPSGPKSQTASKVSGPPPSAPKGPASHHASFNRPLFRAPHLAAPTFIPTAPVIVPSAPTKPRVLTLIEDEPISAQLETEPYLFISKDYVPVIPATIPHMKKRIRTFAFDDVRADKSGYYIVFSNDSQGRLEAERCFHAVHRTAFFTYEMHVKMYLYGTNGSHQDSAHHSGYTGRRRSRSPDRKALEKRQKEDAECLRKLEEADWEEEKKERARNFDPAREAVEVIRRDLKDQLIKNIRTKIAAPALHSFMDPANHVAKRRKLNIADPSDLKLPLLDEQDDREESPAVGTPSSRGDLTERRALGSGRVNVTALPRIRKVKGGKKQNVGFTDPFARGRPQVRKSIARPLHHRLFQSEDEESDSETERSRSRSRVPDTEEPDSRARSRADTDDDTDDESIIFRRRDKTKNRYALLDLKEDDSMSEASFSISESVAPTKKRKNLELHVDVALKRQKKTDEELFGIGADKIEQEFPLSGFTVSEDALIEDIDSVARTESEPVESEVMGKKKKSKAKRKTKKQLFEEREALKRQEGVLDEEEDLKPPSIADVNEEEEEEEEDIVHESVPVNTSVEWGMSTEVPFPTVEDNFNIILDLDGLKALIKDDEDLIAGVEAINHDVKNTIGNAMTWSWKQENIKSLNRNGFRGPVKDETTVEGYYIANESGCARTEGTKKILNSEKSKYLPHRIKVQKAREEREAQAKKAGKDIAAEAAEAAKVAADKLLAKGTSRANRVNNRRFVADLNDSKKNFGADSDVLRFNQLKKRKKPVKFARSAIHNWGLYAMENIPMGDMIIEYVGEKVRQQVADLREHRYLKSGIGSSYLFRIDENTVIDATKKGGIARFINHSCMPNCTAKIITVEKSKRIVIYALRDIAQNEELTYDYKFEREIGSTDRIPCLCGTPACKGFLN</sequence>
<feature type="compositionally biased region" description="Basic and acidic residues" evidence="17">
    <location>
        <begin position="912"/>
        <end position="925"/>
    </location>
</feature>
<evidence type="ECO:0000256" key="11">
    <source>
        <dbReference type="ARBA" id="ARBA00030093"/>
    </source>
</evidence>
<dbReference type="InterPro" id="IPR035979">
    <property type="entry name" value="RBD_domain_sf"/>
</dbReference>
<feature type="region of interest" description="Disordered" evidence="17">
    <location>
        <begin position="666"/>
        <end position="793"/>
    </location>
</feature>
<feature type="compositionally biased region" description="Basic and acidic residues" evidence="17">
    <location>
        <begin position="573"/>
        <end position="587"/>
    </location>
</feature>
<feature type="compositionally biased region" description="Basic residues" evidence="17">
    <location>
        <begin position="732"/>
        <end position="746"/>
    </location>
</feature>
<feature type="compositionally biased region" description="Basic residues" evidence="17">
    <location>
        <begin position="899"/>
        <end position="911"/>
    </location>
</feature>
<evidence type="ECO:0000313" key="21">
    <source>
        <dbReference type="Proteomes" id="UP000258309"/>
    </source>
</evidence>
<keyword evidence="8" id="KW-0949">S-adenosyl-L-methionine</keyword>
<evidence type="ECO:0000256" key="17">
    <source>
        <dbReference type="SAM" id="MobiDB-lite"/>
    </source>
</evidence>
<dbReference type="GO" id="GO:0005694">
    <property type="term" value="C:chromosome"/>
    <property type="evidence" value="ECO:0007669"/>
    <property type="project" value="UniProtKB-SubCell"/>
</dbReference>
<evidence type="ECO:0000256" key="2">
    <source>
        <dbReference type="ARBA" id="ARBA00004286"/>
    </source>
</evidence>
<accession>A0A3E2HRZ8</accession>
<name>A0A3E2HRZ8_SCYLI</name>
<evidence type="ECO:0000256" key="12">
    <source>
        <dbReference type="ARBA" id="ARBA00044492"/>
    </source>
</evidence>
<gene>
    <name evidence="20" type="ORF">B7463_g205</name>
</gene>
<feature type="compositionally biased region" description="Basic and acidic residues" evidence="17">
    <location>
        <begin position="757"/>
        <end position="782"/>
    </location>
</feature>
<feature type="compositionally biased region" description="Low complexity" evidence="17">
    <location>
        <begin position="138"/>
        <end position="147"/>
    </location>
</feature>
<dbReference type="SMART" id="SM00508">
    <property type="entry name" value="PostSET"/>
    <property type="match status" value="1"/>
</dbReference>
<comment type="subcellular location">
    <subcellularLocation>
        <location evidence="2">Chromosome</location>
    </subcellularLocation>
    <subcellularLocation>
        <location evidence="1">Nucleus</location>
    </subcellularLocation>
</comment>
<feature type="domain" description="Post-SET" evidence="19">
    <location>
        <begin position="1283"/>
        <end position="1299"/>
    </location>
</feature>
<evidence type="ECO:0000256" key="14">
    <source>
        <dbReference type="ARBA" id="ARBA00047571"/>
    </source>
</evidence>
<dbReference type="GO" id="GO:0140999">
    <property type="term" value="F:histone H3K4 trimethyltransferase activity"/>
    <property type="evidence" value="ECO:0007669"/>
    <property type="project" value="UniProtKB-EC"/>
</dbReference>
<reference evidence="20 21" key="1">
    <citation type="submission" date="2018-05" db="EMBL/GenBank/DDBJ databases">
        <title>Draft genome sequence of Scytalidium lignicola DSM 105466, a ubiquitous saprotrophic fungus.</title>
        <authorList>
            <person name="Buettner E."/>
            <person name="Gebauer A.M."/>
            <person name="Hofrichter M."/>
            <person name="Liers C."/>
            <person name="Kellner H."/>
        </authorList>
    </citation>
    <scope>NUCLEOTIDE SEQUENCE [LARGE SCALE GENOMIC DNA]</scope>
    <source>
        <strain evidence="20 21">DSM 105466</strain>
    </source>
</reference>
<dbReference type="GO" id="GO:0048188">
    <property type="term" value="C:Set1C/COMPASS complex"/>
    <property type="evidence" value="ECO:0007669"/>
    <property type="project" value="InterPro"/>
</dbReference>
<dbReference type="InterPro" id="IPR012677">
    <property type="entry name" value="Nucleotide-bd_a/b_plait_sf"/>
</dbReference>
<dbReference type="InterPro" id="IPR046341">
    <property type="entry name" value="SET_dom_sf"/>
</dbReference>
<dbReference type="SUPFAM" id="SSF82199">
    <property type="entry name" value="SET domain"/>
    <property type="match status" value="1"/>
</dbReference>
<keyword evidence="6" id="KW-0489">Methyltransferase</keyword>
<comment type="catalytic activity">
    <reaction evidence="15">
        <text>N(6)-methyl-L-lysyl(4)-[histone H3] + S-adenosyl-L-methionine = N(6),N(6)-dimethyl-L-lysyl(4)-[histone H3] + S-adenosyl-L-homocysteine + H(+)</text>
        <dbReference type="Rhea" id="RHEA:60268"/>
        <dbReference type="Rhea" id="RHEA-COMP:15540"/>
        <dbReference type="Rhea" id="RHEA-COMP:15543"/>
        <dbReference type="ChEBI" id="CHEBI:15378"/>
        <dbReference type="ChEBI" id="CHEBI:57856"/>
        <dbReference type="ChEBI" id="CHEBI:59789"/>
        <dbReference type="ChEBI" id="CHEBI:61929"/>
        <dbReference type="ChEBI" id="CHEBI:61976"/>
    </reaction>
</comment>
<evidence type="ECO:0000256" key="15">
    <source>
        <dbReference type="ARBA" id="ARBA00047583"/>
    </source>
</evidence>
<evidence type="ECO:0000313" key="20">
    <source>
        <dbReference type="EMBL" id="RFU36140.1"/>
    </source>
</evidence>
<dbReference type="OMA" id="CHMTALF"/>
<evidence type="ECO:0000256" key="13">
    <source>
        <dbReference type="ARBA" id="ARBA00044515"/>
    </source>
</evidence>
<feature type="non-terminal residue" evidence="20">
    <location>
        <position position="1299"/>
    </location>
</feature>
<dbReference type="Pfam" id="PF11764">
    <property type="entry name" value="N-SET"/>
    <property type="match status" value="1"/>
</dbReference>
<dbReference type="PROSITE" id="PS50868">
    <property type="entry name" value="POST_SET"/>
    <property type="match status" value="1"/>
</dbReference>
<dbReference type="GO" id="GO:0003676">
    <property type="term" value="F:nucleic acid binding"/>
    <property type="evidence" value="ECO:0007669"/>
    <property type="project" value="InterPro"/>
</dbReference>
<evidence type="ECO:0000256" key="9">
    <source>
        <dbReference type="ARBA" id="ARBA00022853"/>
    </source>
</evidence>
<feature type="region of interest" description="Disordered" evidence="17">
    <location>
        <begin position="1"/>
        <end position="85"/>
    </location>
</feature>
<feature type="compositionally biased region" description="Polar residues" evidence="17">
    <location>
        <begin position="32"/>
        <end position="50"/>
    </location>
</feature>
<dbReference type="PIRSF" id="PIRSF037104">
    <property type="entry name" value="Histone_H3-K4_mtfrase_Set1_fun"/>
    <property type="match status" value="1"/>
</dbReference>
<evidence type="ECO:0000256" key="10">
    <source>
        <dbReference type="ARBA" id="ARBA00023242"/>
    </source>
</evidence>
<dbReference type="Pfam" id="PF11767">
    <property type="entry name" value="SET_assoc"/>
    <property type="match status" value="1"/>
</dbReference>
<dbReference type="EMBL" id="NCSJ02000002">
    <property type="protein sequence ID" value="RFU36140.1"/>
    <property type="molecule type" value="Genomic_DNA"/>
</dbReference>
<comment type="function">
    <text evidence="12">Catalytic component of the COMPASS (Set1C) complex that specifically mono-, di- and trimethylates histone H3 to form H3K4me1/2/3. Binds RNAs which might negatively affect its histone methyltransferase activity. COMPASS recognizes ubiquitinated H2B on one face of the nucleosome which stimulates the methylation of H3 on the opposing face.</text>
</comment>
<dbReference type="GO" id="GO:0032259">
    <property type="term" value="P:methylation"/>
    <property type="evidence" value="ECO:0007669"/>
    <property type="project" value="UniProtKB-KW"/>
</dbReference>
<keyword evidence="21" id="KW-1185">Reference proteome</keyword>
<comment type="catalytic activity">
    <reaction evidence="16">
        <text>N(6),N(6)-dimethyl-L-lysyl(4)-[histone H3] + S-adenosyl-L-methionine = N(6),N(6),N(6)-trimethyl-L-lysyl(4)-[histone H3] + S-adenosyl-L-homocysteine + H(+)</text>
        <dbReference type="Rhea" id="RHEA:60272"/>
        <dbReference type="Rhea" id="RHEA-COMP:15537"/>
        <dbReference type="Rhea" id="RHEA-COMP:15540"/>
        <dbReference type="ChEBI" id="CHEBI:15378"/>
        <dbReference type="ChEBI" id="CHEBI:57856"/>
        <dbReference type="ChEBI" id="CHEBI:59789"/>
        <dbReference type="ChEBI" id="CHEBI:61961"/>
        <dbReference type="ChEBI" id="CHEBI:61976"/>
    </reaction>
</comment>
<feature type="non-terminal residue" evidence="20">
    <location>
        <position position="1"/>
    </location>
</feature>
<dbReference type="SMART" id="SM00317">
    <property type="entry name" value="SET"/>
    <property type="match status" value="1"/>
</dbReference>
<dbReference type="PROSITE" id="PS51572">
    <property type="entry name" value="SAM_MT43_1"/>
    <property type="match status" value="1"/>
</dbReference>
<evidence type="ECO:0000256" key="6">
    <source>
        <dbReference type="ARBA" id="ARBA00022603"/>
    </source>
</evidence>
<dbReference type="STRING" id="5539.A0A3E2HRZ8"/>
<keyword evidence="5" id="KW-0158">Chromosome</keyword>
<evidence type="ECO:0000256" key="4">
    <source>
        <dbReference type="ARBA" id="ARBA00015839"/>
    </source>
</evidence>
<dbReference type="InterPro" id="IPR003616">
    <property type="entry name" value="Post-SET_dom"/>
</dbReference>
<dbReference type="InterPro" id="IPR024636">
    <property type="entry name" value="SET_assoc"/>
</dbReference>
<organism evidence="20 21">
    <name type="scientific">Scytalidium lignicola</name>
    <name type="common">Hyphomycete</name>
    <dbReference type="NCBI Taxonomy" id="5539"/>
    <lineage>
        <taxon>Eukaryota</taxon>
        <taxon>Fungi</taxon>
        <taxon>Dikarya</taxon>
        <taxon>Ascomycota</taxon>
        <taxon>Pezizomycotina</taxon>
        <taxon>Leotiomycetes</taxon>
        <taxon>Leotiomycetes incertae sedis</taxon>
        <taxon>Scytalidium</taxon>
    </lineage>
</organism>
<dbReference type="InterPro" id="IPR017111">
    <property type="entry name" value="Set1_fungi"/>
</dbReference>
<dbReference type="EC" id="2.1.1.354" evidence="3"/>
<dbReference type="PANTHER" id="PTHR45814">
    <property type="entry name" value="HISTONE-LYSINE N-METHYLTRANSFERASE SETD1"/>
    <property type="match status" value="1"/>
</dbReference>
<evidence type="ECO:0000256" key="16">
    <source>
        <dbReference type="ARBA" id="ARBA00049129"/>
    </source>
</evidence>
<feature type="region of interest" description="Disordered" evidence="17">
    <location>
        <begin position="387"/>
        <end position="426"/>
    </location>
</feature>
<feature type="region of interest" description="Disordered" evidence="17">
    <location>
        <begin position="114"/>
        <end position="150"/>
    </location>
</feature>
<feature type="domain" description="SET" evidence="18">
    <location>
        <begin position="1157"/>
        <end position="1274"/>
    </location>
</feature>
<feature type="compositionally biased region" description="Basic and acidic residues" evidence="17">
    <location>
        <begin position="19"/>
        <end position="31"/>
    </location>
</feature>
<dbReference type="OrthoDB" id="308383at2759"/>
<evidence type="ECO:0000256" key="5">
    <source>
        <dbReference type="ARBA" id="ARBA00022454"/>
    </source>
</evidence>
<feature type="compositionally biased region" description="Polar residues" evidence="17">
    <location>
        <begin position="114"/>
        <end position="137"/>
    </location>
</feature>
<evidence type="ECO:0000259" key="19">
    <source>
        <dbReference type="PROSITE" id="PS50868"/>
    </source>
</evidence>
<dbReference type="CDD" id="cd20072">
    <property type="entry name" value="SET_SET1"/>
    <property type="match status" value="1"/>
</dbReference>
<dbReference type="InterPro" id="IPR024657">
    <property type="entry name" value="COMPASS_Set1_N-SET"/>
</dbReference>
<comment type="caution">
    <text evidence="20">The sequence shown here is derived from an EMBL/GenBank/DDBJ whole genome shotgun (WGS) entry which is preliminary data.</text>
</comment>